<dbReference type="Proteomes" id="UP000019426">
    <property type="component" value="Chromosome M2/40_rep2"/>
</dbReference>
<keyword evidence="2" id="KW-1185">Reference proteome</keyword>
<dbReference type="eggNOG" id="ENOG5030EXZ">
    <property type="taxonomic scope" value="Bacteria"/>
</dbReference>
<dbReference type="STRING" id="1216932.CM240_3128"/>
<dbReference type="PATRIC" id="fig|1216932.3.peg.3096"/>
<dbReference type="OrthoDB" id="200286at2"/>
<proteinExistence type="predicted"/>
<dbReference type="HOGENOM" id="CLU_097520_0_0_9"/>
<evidence type="ECO:0008006" key="3">
    <source>
        <dbReference type="Google" id="ProtNLM"/>
    </source>
</evidence>
<dbReference type="AlphaFoldDB" id="W6SK92"/>
<dbReference type="RefSeq" id="WP_044040383.1">
    <property type="nucleotide sequence ID" value="NZ_HG917869.1"/>
</dbReference>
<dbReference type="EMBL" id="HG917869">
    <property type="protein sequence ID" value="CDM70245.1"/>
    <property type="molecule type" value="Genomic_DNA"/>
</dbReference>
<reference evidence="1 2" key="1">
    <citation type="submission" date="2013-11" db="EMBL/GenBank/DDBJ databases">
        <title>Complete genome sequence of Clostridum sp. M2/40.</title>
        <authorList>
            <person name="Wibberg D."/>
            <person name="Puehler A."/>
            <person name="Schlueter A."/>
        </authorList>
    </citation>
    <scope>NUCLEOTIDE SEQUENCE [LARGE SCALE GENOMIC DNA]</scope>
    <source>
        <strain evidence="2">M2/40</strain>
    </source>
</reference>
<name>W6SK92_9CLOT</name>
<dbReference type="KEGG" id="clt:CM240_3128"/>
<organism evidence="1 2">
    <name type="scientific">Clostridium bornimense</name>
    <dbReference type="NCBI Taxonomy" id="1216932"/>
    <lineage>
        <taxon>Bacteria</taxon>
        <taxon>Bacillati</taxon>
        <taxon>Bacillota</taxon>
        <taxon>Clostridia</taxon>
        <taxon>Eubacteriales</taxon>
        <taxon>Clostridiaceae</taxon>
        <taxon>Clostridium</taxon>
    </lineage>
</organism>
<dbReference type="InterPro" id="IPR014287">
    <property type="entry name" value="Nase_Fe-Fe_AnfO"/>
</dbReference>
<gene>
    <name evidence="1" type="ORF">CM240_3128</name>
</gene>
<sequence length="202" mass="23903">MEKIAFLLRDFNEIGSFQNCKELIVYGKERHWGVFKSIPINISATSRVDTIREYYRAVVEELDDCKVIVVEKAQGIPYGVFYEADFSIWELSGNPEDYLDTILEKEEEHVRKVKELEKQFVAKKIKDGYYLIDLNELQFTRPELSSKKAIMPFLEHEKFDILEVRCCHIPPWLEKKEYNKEISISASKIKRNEYKVLIKKLI</sequence>
<dbReference type="Pfam" id="PF09582">
    <property type="entry name" value="AnfO_nitrog"/>
    <property type="match status" value="1"/>
</dbReference>
<protein>
    <recommendedName>
        <fullName evidence="3">Nitrogenase iron-iron accessory protein AnfO</fullName>
    </recommendedName>
</protein>
<accession>W6SK92</accession>
<evidence type="ECO:0000313" key="2">
    <source>
        <dbReference type="Proteomes" id="UP000019426"/>
    </source>
</evidence>
<evidence type="ECO:0000313" key="1">
    <source>
        <dbReference type="EMBL" id="CDM70245.1"/>
    </source>
</evidence>